<evidence type="ECO:0000313" key="4">
    <source>
        <dbReference type="Proteomes" id="UP000467841"/>
    </source>
</evidence>
<dbReference type="PANTHER" id="PTHR12136:SF93">
    <property type="entry name" value="ENHANCED DISEASE RESISTANCE-LIKE PROTEIN (DUF1336)"/>
    <property type="match status" value="1"/>
</dbReference>
<reference evidence="3" key="1">
    <citation type="submission" date="2020-01" db="EMBL/GenBank/DDBJ databases">
        <authorList>
            <person name="Mishra B."/>
        </authorList>
    </citation>
    <scope>NUCLEOTIDE SEQUENCE [LARGE SCALE GENOMIC DNA]</scope>
</reference>
<dbReference type="EMBL" id="CACVBM020000777">
    <property type="protein sequence ID" value="CAA7023254.1"/>
    <property type="molecule type" value="Genomic_DNA"/>
</dbReference>
<dbReference type="PANTHER" id="PTHR12136">
    <property type="entry name" value="ENHANCED DISEASE RESISTANCE-RELATED"/>
    <property type="match status" value="1"/>
</dbReference>
<sequence length="297" mass="32453">MNQTEISAGDNNSKPARTGSVSPVPEWITETVNGGTLRLVDLHTGINGWASPPGDVFSLRSASYFTNKQKSPGGDYLLSPAGVDWLKSGTRLENVLARPNNRVAHALRKAQSRGESLNSFIFAVNYHIPGKEQYNMVLYFATENPIPSDSLLRRLIDGDDSFRNERLKALIRVEKGPRVVKAAAGSFGACVVGKAARCSYHRGSNYLEIGIDLGSSKIVAALTRLMLGYITTLTVDIGYVVEAQMEDELPERLIGAYRICHPELSSAFVVDEQNALQPRRMMGSAKANHDDDADDKV</sequence>
<name>A0A6D2IDZ3_9BRAS</name>
<gene>
    <name evidence="3" type="ORF">MERR_LOCUS10489</name>
</gene>
<evidence type="ECO:0000259" key="2">
    <source>
        <dbReference type="Pfam" id="PF07059"/>
    </source>
</evidence>
<protein>
    <recommendedName>
        <fullName evidence="2">Protein ENHANCED DISEASE RESISTANCE 2 C-terminal domain-containing protein</fullName>
    </recommendedName>
</protein>
<feature type="domain" description="Protein ENHANCED DISEASE RESISTANCE 2 C-terminal" evidence="2">
    <location>
        <begin position="49"/>
        <end position="261"/>
    </location>
</feature>
<evidence type="ECO:0000313" key="3">
    <source>
        <dbReference type="EMBL" id="CAA7023254.1"/>
    </source>
</evidence>
<dbReference type="InterPro" id="IPR045096">
    <property type="entry name" value="EDR2-like"/>
</dbReference>
<dbReference type="Pfam" id="PF07059">
    <property type="entry name" value="EDR2_C"/>
    <property type="match status" value="1"/>
</dbReference>
<proteinExistence type="predicted"/>
<feature type="region of interest" description="Disordered" evidence="1">
    <location>
        <begin position="1"/>
        <end position="24"/>
    </location>
</feature>
<feature type="compositionally biased region" description="Polar residues" evidence="1">
    <location>
        <begin position="1"/>
        <end position="21"/>
    </location>
</feature>
<keyword evidence="4" id="KW-1185">Reference proteome</keyword>
<organism evidence="3 4">
    <name type="scientific">Microthlaspi erraticum</name>
    <dbReference type="NCBI Taxonomy" id="1685480"/>
    <lineage>
        <taxon>Eukaryota</taxon>
        <taxon>Viridiplantae</taxon>
        <taxon>Streptophyta</taxon>
        <taxon>Embryophyta</taxon>
        <taxon>Tracheophyta</taxon>
        <taxon>Spermatophyta</taxon>
        <taxon>Magnoliopsida</taxon>
        <taxon>eudicotyledons</taxon>
        <taxon>Gunneridae</taxon>
        <taxon>Pentapetalae</taxon>
        <taxon>rosids</taxon>
        <taxon>malvids</taxon>
        <taxon>Brassicales</taxon>
        <taxon>Brassicaceae</taxon>
        <taxon>Coluteocarpeae</taxon>
        <taxon>Microthlaspi</taxon>
    </lineage>
</organism>
<comment type="caution">
    <text evidence="3">The sequence shown here is derived from an EMBL/GenBank/DDBJ whole genome shotgun (WGS) entry which is preliminary data.</text>
</comment>
<accession>A0A6D2IDZ3</accession>
<dbReference type="AlphaFoldDB" id="A0A6D2IDZ3"/>
<evidence type="ECO:0000256" key="1">
    <source>
        <dbReference type="SAM" id="MobiDB-lite"/>
    </source>
</evidence>
<dbReference type="InterPro" id="IPR009769">
    <property type="entry name" value="EDR2_C"/>
</dbReference>
<dbReference type="Proteomes" id="UP000467841">
    <property type="component" value="Unassembled WGS sequence"/>
</dbReference>
<dbReference type="OrthoDB" id="9970435at2759"/>